<geneLocation type="mitochondrion" evidence="15"/>
<dbReference type="PANTHER" id="PTHR11432">
    <property type="entry name" value="NADH DEHYDROGENASE SUBUNIT 1"/>
    <property type="match status" value="1"/>
</dbReference>
<dbReference type="PANTHER" id="PTHR11432:SF3">
    <property type="entry name" value="NADH-UBIQUINONE OXIDOREDUCTASE CHAIN 1"/>
    <property type="match status" value="1"/>
</dbReference>
<feature type="transmembrane region" description="Helical" evidence="14">
    <location>
        <begin position="143"/>
        <end position="166"/>
    </location>
</feature>
<reference evidence="15" key="1">
    <citation type="journal article" date="2014" name="Nucleic Acids Res.">
        <title>Multiplex sequencing of pooled mitochondrial genomes-a crucial step toward biodiversity analysis using mito-metagenomics.</title>
        <authorList>
            <person name="Tang M."/>
            <person name="Tan M."/>
            <person name="Meng G."/>
            <person name="Yang S."/>
            <person name="Su X."/>
            <person name="Liu S."/>
            <person name="Song W."/>
            <person name="Li Y."/>
            <person name="Wu Q."/>
            <person name="Zhang A."/>
            <person name="Zhou X."/>
        </authorList>
    </citation>
    <scope>NUCLEOTIDE SEQUENCE</scope>
    <source>
        <strain evidence="15">CL198</strain>
    </source>
</reference>
<comment type="function">
    <text evidence="1">Core subunit of the mitochondrial membrane respiratory chain NADH dehydrogenase (Complex I) that is believed to belong to the minimal assembly required for catalysis. Complex I functions in the transfer of electrons from NADH to the respiratory chain. The immediate electron acceptor for the enzyme is believed to be ubiquinone.</text>
</comment>
<feature type="transmembrane region" description="Helical" evidence="14">
    <location>
        <begin position="288"/>
        <end position="306"/>
    </location>
</feature>
<keyword evidence="10 13" id="KW-0496">Mitochondrion</keyword>
<evidence type="ECO:0000256" key="4">
    <source>
        <dbReference type="ARBA" id="ARBA00021009"/>
    </source>
</evidence>
<comment type="catalytic activity">
    <reaction evidence="13">
        <text>a ubiquinone + NADH + 5 H(+)(in) = a ubiquinol + NAD(+) + 4 H(+)(out)</text>
        <dbReference type="Rhea" id="RHEA:29091"/>
        <dbReference type="Rhea" id="RHEA-COMP:9565"/>
        <dbReference type="Rhea" id="RHEA-COMP:9566"/>
        <dbReference type="ChEBI" id="CHEBI:15378"/>
        <dbReference type="ChEBI" id="CHEBI:16389"/>
        <dbReference type="ChEBI" id="CHEBI:17976"/>
        <dbReference type="ChEBI" id="CHEBI:57540"/>
        <dbReference type="ChEBI" id="CHEBI:57945"/>
        <dbReference type="EC" id="7.1.1.2"/>
    </reaction>
</comment>
<dbReference type="GO" id="GO:0003954">
    <property type="term" value="F:NADH dehydrogenase activity"/>
    <property type="evidence" value="ECO:0007669"/>
    <property type="project" value="TreeGrafter"/>
</dbReference>
<keyword evidence="9 13" id="KW-0830">Ubiquinone</keyword>
<accession>A0A0A0RZD1</accession>
<evidence type="ECO:0000256" key="9">
    <source>
        <dbReference type="ARBA" id="ARBA00023075"/>
    </source>
</evidence>
<dbReference type="Pfam" id="PF00146">
    <property type="entry name" value="NADHdh"/>
    <property type="match status" value="1"/>
</dbReference>
<dbReference type="HAMAP" id="MF_01350">
    <property type="entry name" value="NDH1_NuoH"/>
    <property type="match status" value="1"/>
</dbReference>
<keyword evidence="8 14" id="KW-1133">Transmembrane helix</keyword>
<keyword evidence="7" id="KW-0999">Mitochondrion inner membrane</keyword>
<feature type="transmembrane region" description="Helical" evidence="14">
    <location>
        <begin position="6"/>
        <end position="25"/>
    </location>
</feature>
<gene>
    <name evidence="15" type="primary">ND1</name>
</gene>
<evidence type="ECO:0000256" key="10">
    <source>
        <dbReference type="ARBA" id="ARBA00023128"/>
    </source>
</evidence>
<feature type="transmembrane region" description="Helical" evidence="14">
    <location>
        <begin position="222"/>
        <end position="242"/>
    </location>
</feature>
<evidence type="ECO:0000256" key="13">
    <source>
        <dbReference type="RuleBase" id="RU000473"/>
    </source>
</evidence>
<comment type="subcellular location">
    <subcellularLocation>
        <location evidence="2 12">Mitochondrion inner membrane</location>
        <topology evidence="2 12">Multi-pass membrane protein</topology>
    </subcellularLocation>
</comment>
<evidence type="ECO:0000256" key="8">
    <source>
        <dbReference type="ARBA" id="ARBA00022989"/>
    </source>
</evidence>
<evidence type="ECO:0000256" key="3">
    <source>
        <dbReference type="ARBA" id="ARBA00010535"/>
    </source>
</evidence>
<proteinExistence type="inferred from homology"/>
<protein>
    <recommendedName>
        <fullName evidence="4 13">NADH-ubiquinone oxidoreductase chain 1</fullName>
        <ecNumber evidence="13">7.1.1.2</ecNumber>
    </recommendedName>
</protein>
<sequence length="320" mass="36986">MFYITLNSVVLEVFVLVGAAFFTLMERSGLGYIHNRKGPNKVGYMGLLQPFGDAIKLFSSEIIYPYMGNYNYYFICPVMGLLLSLFIWMIVPYSENLYIFNFGVLFILSCLGLGVYFLIFAGWSSNSKYSLLGCLRAVAQMVSYEVGLMIILLSGVLMISSLNLILFFEYQKLFWFIFILFPIIMMWFIMSLAETNRSPFDLAEGESELVSGFNVEYMGGSFSLIMLSEYSSIMFMSLMIIILGMSSSLFSLIFYLKLVFIGYIFIWIRGSLPRMRYDNLMEFSWKIVLPISLNFMMYYSGLIIFLDKMVVWKILSKESY</sequence>
<keyword evidence="5" id="KW-0813">Transport</keyword>
<dbReference type="InterPro" id="IPR001694">
    <property type="entry name" value="NADH_UbQ_OxRdtase_su1/FPO"/>
</dbReference>
<feature type="transmembrane region" description="Helical" evidence="14">
    <location>
        <begin position="98"/>
        <end position="123"/>
    </location>
</feature>
<evidence type="ECO:0000256" key="14">
    <source>
        <dbReference type="SAM" id="Phobius"/>
    </source>
</evidence>
<evidence type="ECO:0000256" key="2">
    <source>
        <dbReference type="ARBA" id="ARBA00004448"/>
    </source>
</evidence>
<dbReference type="GO" id="GO:0008137">
    <property type="term" value="F:NADH dehydrogenase (ubiquinone) activity"/>
    <property type="evidence" value="ECO:0007669"/>
    <property type="project" value="UniProtKB-EC"/>
</dbReference>
<evidence type="ECO:0000313" key="15">
    <source>
        <dbReference type="EMBL" id="AIW06329.1"/>
    </source>
</evidence>
<name>A0A0A0RZD1_9NEOP</name>
<evidence type="ECO:0000256" key="11">
    <source>
        <dbReference type="ARBA" id="ARBA00023136"/>
    </source>
</evidence>
<keyword evidence="11 14" id="KW-0472">Membrane</keyword>
<evidence type="ECO:0000256" key="12">
    <source>
        <dbReference type="RuleBase" id="RU000471"/>
    </source>
</evidence>
<evidence type="ECO:0000256" key="5">
    <source>
        <dbReference type="ARBA" id="ARBA00022448"/>
    </source>
</evidence>
<organism evidence="15">
    <name type="scientific">Aposthonia borneensis</name>
    <dbReference type="NCBI Taxonomy" id="1208762"/>
    <lineage>
        <taxon>Eukaryota</taxon>
        <taxon>Metazoa</taxon>
        <taxon>Ecdysozoa</taxon>
        <taxon>Arthropoda</taxon>
        <taxon>Hexapoda</taxon>
        <taxon>Insecta</taxon>
        <taxon>Pterygota</taxon>
        <taxon>Neoptera</taxon>
        <taxon>Polyneoptera</taxon>
        <taxon>Embioptera</taxon>
        <taxon>Oligotomidae</taxon>
        <taxon>Aposthonia</taxon>
    </lineage>
</organism>
<comment type="similarity">
    <text evidence="3 12">Belongs to the complex I subunit 1 family.</text>
</comment>
<feature type="transmembrane region" description="Helical" evidence="14">
    <location>
        <begin position="72"/>
        <end position="91"/>
    </location>
</feature>
<dbReference type="EMBL" id="KM244701">
    <property type="protein sequence ID" value="AIW06329.1"/>
    <property type="molecule type" value="Genomic_DNA"/>
</dbReference>
<feature type="transmembrane region" description="Helical" evidence="14">
    <location>
        <begin position="173"/>
        <end position="193"/>
    </location>
</feature>
<dbReference type="EC" id="7.1.1.2" evidence="13"/>
<dbReference type="InterPro" id="IPR018086">
    <property type="entry name" value="NADH_UbQ_OxRdtase_su1_CS"/>
</dbReference>
<evidence type="ECO:0000256" key="6">
    <source>
        <dbReference type="ARBA" id="ARBA00022692"/>
    </source>
</evidence>
<dbReference type="PROSITE" id="PS00668">
    <property type="entry name" value="COMPLEX1_ND1_2"/>
    <property type="match status" value="1"/>
</dbReference>
<evidence type="ECO:0000256" key="1">
    <source>
        <dbReference type="ARBA" id="ARBA00003257"/>
    </source>
</evidence>
<dbReference type="AlphaFoldDB" id="A0A0A0RZD1"/>
<keyword evidence="6 12" id="KW-0812">Transmembrane</keyword>
<keyword evidence="12" id="KW-0520">NAD</keyword>
<feature type="transmembrane region" description="Helical" evidence="14">
    <location>
        <begin position="249"/>
        <end position="268"/>
    </location>
</feature>
<dbReference type="GO" id="GO:0009060">
    <property type="term" value="P:aerobic respiration"/>
    <property type="evidence" value="ECO:0007669"/>
    <property type="project" value="TreeGrafter"/>
</dbReference>
<evidence type="ECO:0000256" key="7">
    <source>
        <dbReference type="ARBA" id="ARBA00022792"/>
    </source>
</evidence>
<dbReference type="GO" id="GO:0005743">
    <property type="term" value="C:mitochondrial inner membrane"/>
    <property type="evidence" value="ECO:0007669"/>
    <property type="project" value="UniProtKB-SubCell"/>
</dbReference>